<keyword evidence="8" id="KW-0175">Coiled coil</keyword>
<evidence type="ECO:0000259" key="11">
    <source>
        <dbReference type="PROSITE" id="PS50885"/>
    </source>
</evidence>
<keyword evidence="9" id="KW-0472">Membrane</keyword>
<keyword evidence="6 12" id="KW-0418">Kinase</keyword>
<name>A0ABS5Y164_9CYAN</name>
<evidence type="ECO:0000313" key="12">
    <source>
        <dbReference type="EMBL" id="MBT9311553.1"/>
    </source>
</evidence>
<accession>A0ABS5Y164</accession>
<gene>
    <name evidence="12" type="ORF">IXB28_04995</name>
</gene>
<evidence type="ECO:0000256" key="3">
    <source>
        <dbReference type="ARBA" id="ARBA00012438"/>
    </source>
</evidence>
<keyword evidence="13" id="KW-1185">Reference proteome</keyword>
<dbReference type="CDD" id="cd00082">
    <property type="entry name" value="HisKA"/>
    <property type="match status" value="1"/>
</dbReference>
<reference evidence="12 13" key="1">
    <citation type="journal article" date="2021" name="Mar. Drugs">
        <title>Genome Reduction and Secondary Metabolism of the Marine Sponge-Associated Cyanobacterium Leptothoe.</title>
        <authorList>
            <person name="Konstantinou D."/>
            <person name="Popin R.V."/>
            <person name="Fewer D.P."/>
            <person name="Sivonen K."/>
            <person name="Gkelis S."/>
        </authorList>
    </citation>
    <scope>NUCLEOTIDE SEQUENCE [LARGE SCALE GENOMIC DNA]</scope>
    <source>
        <strain evidence="12 13">TAU-MAC 1615</strain>
    </source>
</reference>
<keyword evidence="5" id="KW-0808">Transferase</keyword>
<dbReference type="EMBL" id="JADOER010000004">
    <property type="protein sequence ID" value="MBT9311553.1"/>
    <property type="molecule type" value="Genomic_DNA"/>
</dbReference>
<evidence type="ECO:0000256" key="5">
    <source>
        <dbReference type="ARBA" id="ARBA00022679"/>
    </source>
</evidence>
<dbReference type="InterPro" id="IPR003661">
    <property type="entry name" value="HisK_dim/P_dom"/>
</dbReference>
<protein>
    <recommendedName>
        <fullName evidence="3">histidine kinase</fullName>
        <ecNumber evidence="3">2.7.13.3</ecNumber>
    </recommendedName>
</protein>
<dbReference type="PANTHER" id="PTHR43065:SF50">
    <property type="entry name" value="HISTIDINE KINASE"/>
    <property type="match status" value="1"/>
</dbReference>
<dbReference type="SUPFAM" id="SSF47384">
    <property type="entry name" value="Homodimeric domain of signal transducing histidine kinase"/>
    <property type="match status" value="1"/>
</dbReference>
<dbReference type="SMART" id="SM00387">
    <property type="entry name" value="HATPase_c"/>
    <property type="match status" value="1"/>
</dbReference>
<dbReference type="CDD" id="cd06225">
    <property type="entry name" value="HAMP"/>
    <property type="match status" value="1"/>
</dbReference>
<dbReference type="SUPFAM" id="SSF55874">
    <property type="entry name" value="ATPase domain of HSP90 chaperone/DNA topoisomerase II/histidine kinase"/>
    <property type="match status" value="1"/>
</dbReference>
<dbReference type="SMART" id="SM00388">
    <property type="entry name" value="HisKA"/>
    <property type="match status" value="1"/>
</dbReference>
<comment type="catalytic activity">
    <reaction evidence="1">
        <text>ATP + protein L-histidine = ADP + protein N-phospho-L-histidine.</text>
        <dbReference type="EC" id="2.7.13.3"/>
    </reaction>
</comment>
<dbReference type="Proteomes" id="UP001196661">
    <property type="component" value="Unassembled WGS sequence"/>
</dbReference>
<evidence type="ECO:0000259" key="10">
    <source>
        <dbReference type="PROSITE" id="PS50109"/>
    </source>
</evidence>
<dbReference type="PANTHER" id="PTHR43065">
    <property type="entry name" value="SENSOR HISTIDINE KINASE"/>
    <property type="match status" value="1"/>
</dbReference>
<evidence type="ECO:0000256" key="6">
    <source>
        <dbReference type="ARBA" id="ARBA00022777"/>
    </source>
</evidence>
<dbReference type="PROSITE" id="PS50885">
    <property type="entry name" value="HAMP"/>
    <property type="match status" value="1"/>
</dbReference>
<dbReference type="GO" id="GO:0016301">
    <property type="term" value="F:kinase activity"/>
    <property type="evidence" value="ECO:0007669"/>
    <property type="project" value="UniProtKB-KW"/>
</dbReference>
<keyword evidence="9" id="KW-1133">Transmembrane helix</keyword>
<dbReference type="Gene3D" id="1.10.287.130">
    <property type="match status" value="1"/>
</dbReference>
<feature type="coiled-coil region" evidence="8">
    <location>
        <begin position="286"/>
        <end position="320"/>
    </location>
</feature>
<evidence type="ECO:0000256" key="9">
    <source>
        <dbReference type="SAM" id="Phobius"/>
    </source>
</evidence>
<dbReference type="PRINTS" id="PR00344">
    <property type="entry name" value="BCTRLSENSOR"/>
</dbReference>
<comment type="caution">
    <text evidence="12">The sequence shown here is derived from an EMBL/GenBank/DDBJ whole genome shotgun (WGS) entry which is preliminary data.</text>
</comment>
<dbReference type="InterPro" id="IPR004358">
    <property type="entry name" value="Sig_transdc_His_kin-like_C"/>
</dbReference>
<keyword evidence="7" id="KW-0902">Two-component regulatory system</keyword>
<dbReference type="Gene3D" id="6.10.340.10">
    <property type="match status" value="1"/>
</dbReference>
<feature type="transmembrane region" description="Helical" evidence="9">
    <location>
        <begin position="27"/>
        <end position="49"/>
    </location>
</feature>
<feature type="domain" description="Histidine kinase" evidence="10">
    <location>
        <begin position="339"/>
        <end position="597"/>
    </location>
</feature>
<dbReference type="InterPro" id="IPR003594">
    <property type="entry name" value="HATPase_dom"/>
</dbReference>
<feature type="domain" description="HAMP" evidence="11">
    <location>
        <begin position="248"/>
        <end position="301"/>
    </location>
</feature>
<organism evidence="12 13">
    <name type="scientific">Leptothoe kymatousa TAU-MAC 1615</name>
    <dbReference type="NCBI Taxonomy" id="2364775"/>
    <lineage>
        <taxon>Bacteria</taxon>
        <taxon>Bacillati</taxon>
        <taxon>Cyanobacteriota</taxon>
        <taxon>Cyanophyceae</taxon>
        <taxon>Nodosilineales</taxon>
        <taxon>Cymatolegaceae</taxon>
        <taxon>Leptothoe</taxon>
        <taxon>Leptothoe kymatousa</taxon>
    </lineage>
</organism>
<dbReference type="PROSITE" id="PS50109">
    <property type="entry name" value="HIS_KIN"/>
    <property type="match status" value="1"/>
</dbReference>
<evidence type="ECO:0000313" key="13">
    <source>
        <dbReference type="Proteomes" id="UP001196661"/>
    </source>
</evidence>
<dbReference type="InterPro" id="IPR036890">
    <property type="entry name" value="HATPase_C_sf"/>
</dbReference>
<dbReference type="InterPro" id="IPR003660">
    <property type="entry name" value="HAMP_dom"/>
</dbReference>
<proteinExistence type="predicted"/>
<sequence length="611" mass="68937">MPAKSFFKSSYSNVSQWFNDLQLQYKIGWSFGLAISVAILGVTTGWVIAEAYLDQAQAEIEDSEAEHRMLNELKIKLLRMHLHQKGAILTLNDIPQWTEVYTTFIEDREQFSGAWHDYKKNHGIVYGNTIYDQRERELIKDLTVKYSVFTQDLDSLITQLNQVKLEQLSDAERRDLQIKLTRFNNQALRQDAYQFLSLVQELSDNANIQIHNAKTTFDRVAIFRLQVILGSALISLIIAGILLFLLSRAISFSVKNAAETAEKVIETSNFDLQVPVNSSDEVGTLSAALNRLISQVKQLLQQEQEKTESLQNALAEIQSTQSALIQSEKMSALGQMVAGVAHEINNPVSFIHGNLDHIENYLQDLVHALQIYEKHSQTLPTTVLEKLEELEVEFLIQDAGDVLKSMRLGTRRICEIILSLRNFSRLDESEIKGVDLHEGIDSTLVILANRLKANSKQPEIKVIKNYAALPVVECYAGQINQVFMNILSNAIDAFEEINKTRTYSEIEAHPNQIFISTKLIANEQVEIHIEDNGPGIPNHIIDQLFNPFFTTKDVGKGTGLGLYISYKVITEKHNGTLQCHSKLGHGTNFIVRISLRQAKAELSPATTCVMQ</sequence>
<evidence type="ECO:0000256" key="8">
    <source>
        <dbReference type="SAM" id="Coils"/>
    </source>
</evidence>
<evidence type="ECO:0000256" key="1">
    <source>
        <dbReference type="ARBA" id="ARBA00000085"/>
    </source>
</evidence>
<evidence type="ECO:0000256" key="2">
    <source>
        <dbReference type="ARBA" id="ARBA00004370"/>
    </source>
</evidence>
<dbReference type="EC" id="2.7.13.3" evidence="3"/>
<dbReference type="InterPro" id="IPR005467">
    <property type="entry name" value="His_kinase_dom"/>
</dbReference>
<evidence type="ECO:0000256" key="4">
    <source>
        <dbReference type="ARBA" id="ARBA00022553"/>
    </source>
</evidence>
<dbReference type="Pfam" id="PF02518">
    <property type="entry name" value="HATPase_c"/>
    <property type="match status" value="1"/>
</dbReference>
<dbReference type="Gene3D" id="3.30.565.10">
    <property type="entry name" value="Histidine kinase-like ATPase, C-terminal domain"/>
    <property type="match status" value="1"/>
</dbReference>
<comment type="subcellular location">
    <subcellularLocation>
        <location evidence="2">Membrane</location>
    </subcellularLocation>
</comment>
<dbReference type="RefSeq" id="WP_215617434.1">
    <property type="nucleotide sequence ID" value="NZ_JADOER010000004.1"/>
</dbReference>
<keyword evidence="9" id="KW-0812">Transmembrane</keyword>
<evidence type="ECO:0000256" key="7">
    <source>
        <dbReference type="ARBA" id="ARBA00023012"/>
    </source>
</evidence>
<dbReference type="InterPro" id="IPR036097">
    <property type="entry name" value="HisK_dim/P_sf"/>
</dbReference>
<feature type="transmembrane region" description="Helical" evidence="9">
    <location>
        <begin position="227"/>
        <end position="246"/>
    </location>
</feature>
<keyword evidence="4" id="KW-0597">Phosphoprotein</keyword>